<gene>
    <name evidence="9" type="ORF">BRW65_13250</name>
</gene>
<evidence type="ECO:0000313" key="10">
    <source>
        <dbReference type="Proteomes" id="UP000186438"/>
    </source>
</evidence>
<organism evidence="9 10">
    <name type="scientific">Mycobacterium paraffinicum</name>
    <dbReference type="NCBI Taxonomy" id="53378"/>
    <lineage>
        <taxon>Bacteria</taxon>
        <taxon>Bacillati</taxon>
        <taxon>Actinomycetota</taxon>
        <taxon>Actinomycetes</taxon>
        <taxon>Mycobacteriales</taxon>
        <taxon>Mycobacteriaceae</taxon>
        <taxon>Mycobacterium</taxon>
    </lineage>
</organism>
<evidence type="ECO:0000256" key="2">
    <source>
        <dbReference type="ARBA" id="ARBA00018586"/>
    </source>
</evidence>
<keyword evidence="4" id="KW-0130">Cell adhesion</keyword>
<proteinExistence type="inferred from homology"/>
<protein>
    <recommendedName>
        <fullName evidence="2">Pilin</fullName>
    </recommendedName>
    <alternativeName>
        <fullName evidence="8">Pili structural subunit</fullName>
    </alternativeName>
</protein>
<dbReference type="AlphaFoldDB" id="A0A1Q4HV36"/>
<keyword evidence="5" id="KW-0281">Fimbrium</keyword>
<accession>A0A1Q4HV36</accession>
<name>A0A1Q4HV36_9MYCO</name>
<comment type="subcellular location">
    <subcellularLocation>
        <location evidence="1">Fimbrium</location>
    </subcellularLocation>
</comment>
<comment type="similarity">
    <text evidence="6">Belongs to the mycobacterial pilin family.</text>
</comment>
<comment type="subunit">
    <text evidence="7">Forms a homomer composed of subunits assembled in a large structure.</text>
</comment>
<evidence type="ECO:0000256" key="5">
    <source>
        <dbReference type="ARBA" id="ARBA00023263"/>
    </source>
</evidence>
<evidence type="ECO:0000256" key="4">
    <source>
        <dbReference type="ARBA" id="ARBA00022889"/>
    </source>
</evidence>
<sequence>MLCYEDAGERGALAKDVHVEINRTLTRIAAGALLASGLASAGSALVEGVAEAQPAPVPQVYWCPNQPWNPAWGENKYWNQCWDTDNPPHYPPPPPSRAPSFNCGLFWCPVPPHP</sequence>
<evidence type="ECO:0000256" key="8">
    <source>
        <dbReference type="ARBA" id="ARBA00093801"/>
    </source>
</evidence>
<keyword evidence="3" id="KW-0732">Signal</keyword>
<dbReference type="EMBL" id="MPNT01000010">
    <property type="protein sequence ID" value="OJZ73583.1"/>
    <property type="molecule type" value="Genomic_DNA"/>
</dbReference>
<evidence type="ECO:0000256" key="6">
    <source>
        <dbReference type="ARBA" id="ARBA00093784"/>
    </source>
</evidence>
<evidence type="ECO:0000313" key="9">
    <source>
        <dbReference type="EMBL" id="OJZ73583.1"/>
    </source>
</evidence>
<dbReference type="Proteomes" id="UP000186438">
    <property type="component" value="Unassembled WGS sequence"/>
</dbReference>
<evidence type="ECO:0000256" key="3">
    <source>
        <dbReference type="ARBA" id="ARBA00022729"/>
    </source>
</evidence>
<reference evidence="9 10" key="1">
    <citation type="submission" date="2016-11" db="EMBL/GenBank/DDBJ databases">
        <title>Genome sequences of unsequenced Mycobacteria.</title>
        <authorList>
            <person name="Greninger A.L."/>
            <person name="Fang F."/>
            <person name="Jerome K.R."/>
        </authorList>
    </citation>
    <scope>NUCLEOTIDE SEQUENCE [LARGE SCALE GENOMIC DNA]</scope>
    <source>
        <strain evidence="9 10">M11</strain>
    </source>
</reference>
<evidence type="ECO:0000256" key="7">
    <source>
        <dbReference type="ARBA" id="ARBA00093787"/>
    </source>
</evidence>
<evidence type="ECO:0000256" key="1">
    <source>
        <dbReference type="ARBA" id="ARBA00004561"/>
    </source>
</evidence>
<dbReference type="Pfam" id="PF26380">
    <property type="entry name" value="Pilin_Mycobact"/>
    <property type="match status" value="1"/>
</dbReference>
<comment type="caution">
    <text evidence="9">The sequence shown here is derived from an EMBL/GenBank/DDBJ whole genome shotgun (WGS) entry which is preliminary data.</text>
</comment>
<dbReference type="InterPro" id="IPR058759">
    <property type="entry name" value="Pilin_mycobact"/>
</dbReference>
<keyword evidence="10" id="KW-1185">Reference proteome</keyword>